<dbReference type="PANTHER" id="PTHR34219">
    <property type="entry name" value="IRON-REGULATED INNER MEMBRANE PROTEIN-RELATED"/>
    <property type="match status" value="1"/>
</dbReference>
<organism evidence="2 3">
    <name type="scientific">Acidobacterium capsulatum (strain ATCC 51196 / DSM 11244 / BCRC 80197 / JCM 7670 / NBRC 15755 / NCIMB 13165 / 161)</name>
    <dbReference type="NCBI Taxonomy" id="240015"/>
    <lineage>
        <taxon>Bacteria</taxon>
        <taxon>Pseudomonadati</taxon>
        <taxon>Acidobacteriota</taxon>
        <taxon>Terriglobia</taxon>
        <taxon>Terriglobales</taxon>
        <taxon>Acidobacteriaceae</taxon>
        <taxon>Acidobacterium</taxon>
    </lineage>
</organism>
<dbReference type="InterPro" id="IPR005625">
    <property type="entry name" value="PepSY-ass_TM"/>
</dbReference>
<evidence type="ECO:0000256" key="1">
    <source>
        <dbReference type="SAM" id="Phobius"/>
    </source>
</evidence>
<keyword evidence="1" id="KW-1133">Transmembrane helix</keyword>
<evidence type="ECO:0000313" key="3">
    <source>
        <dbReference type="Proteomes" id="UP000002207"/>
    </source>
</evidence>
<sequence length="379" mass="42788">MGFLDQPQRVWWRKAFFQMHLWIGVLLGAYLVAICLSGSLLVFEPNLLNDTPQLPHAAVQGPATWNQMVAVALHAYPDATLADIDMRSANRRVAPIGLRLDGETQIVYVDSFTNRIAGSEVLERRHAVVEFTEALHNQLALGVEGGYANGIGGALLFVMTATGLVLWWPGKRNWKRGLKVQWRARWARLNWDLHSAFGFWCFVLVAMWGITGAYFIFPRPFDQALQRLCPMPAARQLPSSFQPGEPVLTPDDFIARAKRIYPGSKLAYFYMDTSAAHGEVQVYLSPNPSIPMPLLEDEVVFQPTTGAVLMQTSSAHWNWAERLSISIYSIHFGNFGGWPVQVLWALLGLVPVLLVVTGYVMWWNRVLKKKWVNLKSVRR</sequence>
<name>C1F7G1_ACIC5</name>
<dbReference type="Pfam" id="PF03929">
    <property type="entry name" value="PepSY_TM"/>
    <property type="match status" value="1"/>
</dbReference>
<reference evidence="2 3" key="1">
    <citation type="journal article" date="2009" name="Appl. Environ. Microbiol.">
        <title>Three genomes from the phylum Acidobacteria provide insight into the lifestyles of these microorganisms in soils.</title>
        <authorList>
            <person name="Ward N.L."/>
            <person name="Challacombe J.F."/>
            <person name="Janssen P.H."/>
            <person name="Henrissat B."/>
            <person name="Coutinho P.M."/>
            <person name="Wu M."/>
            <person name="Xie G."/>
            <person name="Haft D.H."/>
            <person name="Sait M."/>
            <person name="Badger J."/>
            <person name="Barabote R.D."/>
            <person name="Bradley B."/>
            <person name="Brettin T.S."/>
            <person name="Brinkac L.M."/>
            <person name="Bruce D."/>
            <person name="Creasy T."/>
            <person name="Daugherty S.C."/>
            <person name="Davidsen T.M."/>
            <person name="DeBoy R.T."/>
            <person name="Detter J.C."/>
            <person name="Dodson R.J."/>
            <person name="Durkin A.S."/>
            <person name="Ganapathy A."/>
            <person name="Gwinn-Giglio M."/>
            <person name="Han C.S."/>
            <person name="Khouri H."/>
            <person name="Kiss H."/>
            <person name="Kothari S.P."/>
            <person name="Madupu R."/>
            <person name="Nelson K.E."/>
            <person name="Nelson W.C."/>
            <person name="Paulsen I."/>
            <person name="Penn K."/>
            <person name="Ren Q."/>
            <person name="Rosovitz M.J."/>
            <person name="Selengut J.D."/>
            <person name="Shrivastava S."/>
            <person name="Sullivan S.A."/>
            <person name="Tapia R."/>
            <person name="Thompson L.S."/>
            <person name="Watkins K.L."/>
            <person name="Yang Q."/>
            <person name="Yu C."/>
            <person name="Zafar N."/>
            <person name="Zhou L."/>
            <person name="Kuske C.R."/>
        </authorList>
    </citation>
    <scope>NUCLEOTIDE SEQUENCE [LARGE SCALE GENOMIC DNA]</scope>
    <source>
        <strain evidence="3">ATCC 51196 / DSM 11244 / BCRC 80197 / JCM 7670 / NBRC 15755 / NCIMB 13165 / 161</strain>
    </source>
</reference>
<keyword evidence="1" id="KW-0472">Membrane</keyword>
<accession>C1F7G1</accession>
<keyword evidence="3" id="KW-1185">Reference proteome</keyword>
<feature type="transmembrane region" description="Helical" evidence="1">
    <location>
        <begin position="147"/>
        <end position="168"/>
    </location>
</feature>
<feature type="transmembrane region" description="Helical" evidence="1">
    <location>
        <begin position="21"/>
        <end position="43"/>
    </location>
</feature>
<dbReference type="EMBL" id="CP001472">
    <property type="protein sequence ID" value="ACO32534.1"/>
    <property type="molecule type" value="Genomic_DNA"/>
</dbReference>
<dbReference type="KEGG" id="aca:ACP_3525"/>
<evidence type="ECO:0000313" key="2">
    <source>
        <dbReference type="EMBL" id="ACO32534.1"/>
    </source>
</evidence>
<proteinExistence type="predicted"/>
<dbReference type="InParanoid" id="C1F7G1"/>
<dbReference type="OrthoDB" id="111691at2"/>
<dbReference type="STRING" id="240015.ACP_3525"/>
<protein>
    <submittedName>
        <fullName evidence="2">PepSY-associated TM helix domain protein</fullName>
    </submittedName>
</protein>
<feature type="transmembrane region" description="Helical" evidence="1">
    <location>
        <begin position="189"/>
        <end position="217"/>
    </location>
</feature>
<feature type="transmembrane region" description="Helical" evidence="1">
    <location>
        <begin position="342"/>
        <end position="362"/>
    </location>
</feature>
<dbReference type="HOGENOM" id="CLU_031962_4_2_0"/>
<dbReference type="Proteomes" id="UP000002207">
    <property type="component" value="Chromosome"/>
</dbReference>
<dbReference type="AlphaFoldDB" id="C1F7G1"/>
<dbReference type="RefSeq" id="WP_015898550.1">
    <property type="nucleotide sequence ID" value="NC_012483.1"/>
</dbReference>
<gene>
    <name evidence="2" type="ordered locus">ACP_3525</name>
</gene>
<dbReference type="eggNOG" id="COG3182">
    <property type="taxonomic scope" value="Bacteria"/>
</dbReference>
<keyword evidence="1" id="KW-0812">Transmembrane</keyword>